<name>A0AAE3ZWG8_9ACTN</name>
<reference evidence="8 9" key="1">
    <citation type="submission" date="2023-07" db="EMBL/GenBank/DDBJ databases">
        <title>Sequencing the genomes of 1000 actinobacteria strains.</title>
        <authorList>
            <person name="Klenk H.-P."/>
        </authorList>
    </citation>
    <scope>NUCLEOTIDE SEQUENCE [LARGE SCALE GENOMIC DNA]</scope>
    <source>
        <strain evidence="8 9">DSM 44711</strain>
    </source>
</reference>
<dbReference type="Pfam" id="PF00486">
    <property type="entry name" value="Trans_reg_C"/>
    <property type="match status" value="1"/>
</dbReference>
<protein>
    <submittedName>
        <fullName evidence="8">DNA-binding SARP family transcriptional activator</fullName>
    </submittedName>
</protein>
<feature type="compositionally biased region" description="Low complexity" evidence="6">
    <location>
        <begin position="255"/>
        <end position="272"/>
    </location>
</feature>
<dbReference type="PANTHER" id="PTHR35807">
    <property type="entry name" value="TRANSCRIPTIONAL REGULATOR REDD-RELATED"/>
    <property type="match status" value="1"/>
</dbReference>
<dbReference type="GO" id="GO:0003677">
    <property type="term" value="F:DNA binding"/>
    <property type="evidence" value="ECO:0007669"/>
    <property type="project" value="UniProtKB-UniRule"/>
</dbReference>
<feature type="region of interest" description="Disordered" evidence="6">
    <location>
        <begin position="255"/>
        <end position="294"/>
    </location>
</feature>
<evidence type="ECO:0000259" key="7">
    <source>
        <dbReference type="PROSITE" id="PS51755"/>
    </source>
</evidence>
<feature type="domain" description="OmpR/PhoB-type" evidence="7">
    <location>
        <begin position="1"/>
        <end position="95"/>
    </location>
</feature>
<dbReference type="Gene3D" id="1.25.40.10">
    <property type="entry name" value="Tetratricopeptide repeat domain"/>
    <property type="match status" value="1"/>
</dbReference>
<dbReference type="InterPro" id="IPR051677">
    <property type="entry name" value="AfsR-DnrI-RedD_regulator"/>
</dbReference>
<dbReference type="InterPro" id="IPR005158">
    <property type="entry name" value="BTAD"/>
</dbReference>
<dbReference type="AlphaFoldDB" id="A0AAE3ZWG8"/>
<organism evidence="8 9">
    <name type="scientific">Catenuloplanes niger</name>
    <dbReference type="NCBI Taxonomy" id="587534"/>
    <lineage>
        <taxon>Bacteria</taxon>
        <taxon>Bacillati</taxon>
        <taxon>Actinomycetota</taxon>
        <taxon>Actinomycetes</taxon>
        <taxon>Micromonosporales</taxon>
        <taxon>Micromonosporaceae</taxon>
        <taxon>Catenuloplanes</taxon>
    </lineage>
</organism>
<feature type="compositionally biased region" description="Basic residues" evidence="6">
    <location>
        <begin position="284"/>
        <end position="294"/>
    </location>
</feature>
<evidence type="ECO:0000256" key="1">
    <source>
        <dbReference type="ARBA" id="ARBA00005820"/>
    </source>
</evidence>
<evidence type="ECO:0000256" key="5">
    <source>
        <dbReference type="PROSITE-ProRule" id="PRU01091"/>
    </source>
</evidence>
<accession>A0AAE3ZWG8</accession>
<keyword evidence="9" id="KW-1185">Reference proteome</keyword>
<dbReference type="InterPro" id="IPR011990">
    <property type="entry name" value="TPR-like_helical_dom_sf"/>
</dbReference>
<dbReference type="Pfam" id="PF03704">
    <property type="entry name" value="BTAD"/>
    <property type="match status" value="1"/>
</dbReference>
<evidence type="ECO:0000256" key="2">
    <source>
        <dbReference type="ARBA" id="ARBA00023015"/>
    </source>
</evidence>
<dbReference type="SMART" id="SM00862">
    <property type="entry name" value="Trans_reg_C"/>
    <property type="match status" value="1"/>
</dbReference>
<comment type="similarity">
    <text evidence="1">Belongs to the AfsR/DnrI/RedD regulatory family.</text>
</comment>
<evidence type="ECO:0000256" key="3">
    <source>
        <dbReference type="ARBA" id="ARBA00023125"/>
    </source>
</evidence>
<feature type="DNA-binding region" description="OmpR/PhoB-type" evidence="5">
    <location>
        <begin position="1"/>
        <end position="95"/>
    </location>
</feature>
<evidence type="ECO:0000256" key="4">
    <source>
        <dbReference type="ARBA" id="ARBA00023163"/>
    </source>
</evidence>
<dbReference type="InterPro" id="IPR001867">
    <property type="entry name" value="OmpR/PhoB-type_DNA-bd"/>
</dbReference>
<dbReference type="SUPFAM" id="SSF48452">
    <property type="entry name" value="TPR-like"/>
    <property type="match status" value="1"/>
</dbReference>
<dbReference type="GO" id="GO:0000160">
    <property type="term" value="P:phosphorelay signal transduction system"/>
    <property type="evidence" value="ECO:0007669"/>
    <property type="project" value="InterPro"/>
</dbReference>
<dbReference type="GO" id="GO:0006355">
    <property type="term" value="P:regulation of DNA-templated transcription"/>
    <property type="evidence" value="ECO:0007669"/>
    <property type="project" value="InterPro"/>
</dbReference>
<comment type="caution">
    <text evidence="8">The sequence shown here is derived from an EMBL/GenBank/DDBJ whole genome shotgun (WGS) entry which is preliminary data.</text>
</comment>
<keyword evidence="2" id="KW-0805">Transcription regulation</keyword>
<evidence type="ECO:0000313" key="9">
    <source>
        <dbReference type="Proteomes" id="UP001183629"/>
    </source>
</evidence>
<dbReference type="RefSeq" id="WP_310423820.1">
    <property type="nucleotide sequence ID" value="NZ_JAVDYC010000001.1"/>
</dbReference>
<dbReference type="SUPFAM" id="SSF46894">
    <property type="entry name" value="C-terminal effector domain of the bipartite response regulators"/>
    <property type="match status" value="1"/>
</dbReference>
<sequence>MMSGGIRFALLGPVRAWDGATELPLGSPQQRTVLAALLLREGSMVTVDELVAAVWGDEPPRSAINTVRTYLSRLRTLLRDAATIVSIGGGYALPVDRAATDVTVFHDHVASAREARRLGDVAAAAASLRAAVALHRGRPLAGAAGPYADAQRTRLEQQMLAARIDLLAADVELGHGDEAIPELMTLADEHPLRERVHELLMLALYQAGRQADALAVYQDVRLLLADELGIDPGAGLQAAHRRILAADPDLVLPAVLPPATTGTPRTPAPRTGSQRPGGVAAPLRPRRHRRRTGL</sequence>
<dbReference type="Proteomes" id="UP001183629">
    <property type="component" value="Unassembled WGS sequence"/>
</dbReference>
<dbReference type="EMBL" id="JAVDYC010000001">
    <property type="protein sequence ID" value="MDR7327046.1"/>
    <property type="molecule type" value="Genomic_DNA"/>
</dbReference>
<evidence type="ECO:0000313" key="8">
    <source>
        <dbReference type="EMBL" id="MDR7327046.1"/>
    </source>
</evidence>
<evidence type="ECO:0000256" key="6">
    <source>
        <dbReference type="SAM" id="MobiDB-lite"/>
    </source>
</evidence>
<keyword evidence="3 5" id="KW-0238">DNA-binding</keyword>
<dbReference type="InterPro" id="IPR036388">
    <property type="entry name" value="WH-like_DNA-bd_sf"/>
</dbReference>
<gene>
    <name evidence="8" type="ORF">J2S44_007296</name>
</gene>
<dbReference type="PANTHER" id="PTHR35807:SF1">
    <property type="entry name" value="TRANSCRIPTIONAL REGULATOR REDD"/>
    <property type="match status" value="1"/>
</dbReference>
<dbReference type="CDD" id="cd15831">
    <property type="entry name" value="BTAD"/>
    <property type="match status" value="1"/>
</dbReference>
<dbReference type="Gene3D" id="1.10.10.10">
    <property type="entry name" value="Winged helix-like DNA-binding domain superfamily/Winged helix DNA-binding domain"/>
    <property type="match status" value="1"/>
</dbReference>
<dbReference type="SMART" id="SM01043">
    <property type="entry name" value="BTAD"/>
    <property type="match status" value="1"/>
</dbReference>
<dbReference type="PROSITE" id="PS51755">
    <property type="entry name" value="OMPR_PHOB"/>
    <property type="match status" value="1"/>
</dbReference>
<keyword evidence="4" id="KW-0804">Transcription</keyword>
<dbReference type="InterPro" id="IPR016032">
    <property type="entry name" value="Sig_transdc_resp-reg_C-effctor"/>
</dbReference>
<proteinExistence type="inferred from homology"/>